<keyword evidence="1" id="KW-0285">Flavoprotein</keyword>
<protein>
    <recommendedName>
        <fullName evidence="4">FAD-binding domain-containing protein</fullName>
    </recommendedName>
</protein>
<evidence type="ECO:0000256" key="3">
    <source>
        <dbReference type="ARBA" id="ARBA00023002"/>
    </source>
</evidence>
<evidence type="ECO:0000256" key="1">
    <source>
        <dbReference type="ARBA" id="ARBA00022630"/>
    </source>
</evidence>
<keyword evidence="3" id="KW-0560">Oxidoreductase</keyword>
<dbReference type="PANTHER" id="PTHR46720">
    <property type="entry name" value="HYDROXYLASE, PUTATIVE (AFU_ORTHOLOGUE AFUA_3G01460)-RELATED"/>
    <property type="match status" value="1"/>
</dbReference>
<reference evidence="5 6" key="1">
    <citation type="submission" date="2013-03" db="EMBL/GenBank/DDBJ databases">
        <title>The Genome Sequence of Phialophora europaea CBS 101466.</title>
        <authorList>
            <consortium name="The Broad Institute Genomics Platform"/>
            <person name="Cuomo C."/>
            <person name="de Hoog S."/>
            <person name="Gorbushina A."/>
            <person name="Walker B."/>
            <person name="Young S.K."/>
            <person name="Zeng Q."/>
            <person name="Gargeya S."/>
            <person name="Fitzgerald M."/>
            <person name="Haas B."/>
            <person name="Abouelleil A."/>
            <person name="Allen A.W."/>
            <person name="Alvarado L."/>
            <person name="Arachchi H.M."/>
            <person name="Berlin A.M."/>
            <person name="Chapman S.B."/>
            <person name="Gainer-Dewar J."/>
            <person name="Goldberg J."/>
            <person name="Griggs A."/>
            <person name="Gujja S."/>
            <person name="Hansen M."/>
            <person name="Howarth C."/>
            <person name="Imamovic A."/>
            <person name="Ireland A."/>
            <person name="Larimer J."/>
            <person name="McCowan C."/>
            <person name="Murphy C."/>
            <person name="Pearson M."/>
            <person name="Poon T.W."/>
            <person name="Priest M."/>
            <person name="Roberts A."/>
            <person name="Saif S."/>
            <person name="Shea T."/>
            <person name="Sisk P."/>
            <person name="Sykes S."/>
            <person name="Wortman J."/>
            <person name="Nusbaum C."/>
            <person name="Birren B."/>
        </authorList>
    </citation>
    <scope>NUCLEOTIDE SEQUENCE [LARGE SCALE GENOMIC DNA]</scope>
    <source>
        <strain evidence="5 6">CBS 101466</strain>
    </source>
</reference>
<dbReference type="GeneID" id="19968028"/>
<name>W2SF36_CYPE1</name>
<dbReference type="AlphaFoldDB" id="W2SF36"/>
<sequence length="432" mass="48081">MDDSSPFRVAVVGGGIGGLFCALSLNYHVKQPIHIDVYEQASQYREIGAGVGIGPNAAKLFGEIGLGDRLGSIAGERNGVWISFRRHDDGGEVITIPLVETSTARNMSMARSEFLDTLIEAIRERNAATLHTSKRCVSLSKDDPNSVTLHFADSTTANANLVIAADGIHSAIRAQFATDKPVYGGMIAYRGVIPISSLPTWNFPTYSVLWMARGRHFLVFPISKNESLNIVAFVTKSEAEVQDTEESWTQECDRAEVERDFAGFENTVQHLIRQMPQPASKWRLNYREPLDQWVHMGGRVVLVGDASHSMMPHQGAGAGQAAEDDYILAHCLNGYLSQGRWDGKSLEDWMHLYQQVRLPRAQKVAKTSKEAGETYEMVTEDLKDVPLDDALSIVRERIEQRMKWIWTEDLSEVFARAKRENGFEAPQSNGNL</sequence>
<dbReference type="SUPFAM" id="SSF54373">
    <property type="entry name" value="FAD-linked reductases, C-terminal domain"/>
    <property type="match status" value="1"/>
</dbReference>
<dbReference type="Pfam" id="PF01494">
    <property type="entry name" value="FAD_binding_3"/>
    <property type="match status" value="1"/>
</dbReference>
<dbReference type="SUPFAM" id="SSF51905">
    <property type="entry name" value="FAD/NAD(P)-binding domain"/>
    <property type="match status" value="1"/>
</dbReference>
<dbReference type="GO" id="GO:0044550">
    <property type="term" value="P:secondary metabolite biosynthetic process"/>
    <property type="evidence" value="ECO:0007669"/>
    <property type="project" value="TreeGrafter"/>
</dbReference>
<proteinExistence type="predicted"/>
<evidence type="ECO:0000256" key="2">
    <source>
        <dbReference type="ARBA" id="ARBA00022827"/>
    </source>
</evidence>
<evidence type="ECO:0000313" key="6">
    <source>
        <dbReference type="Proteomes" id="UP000030752"/>
    </source>
</evidence>
<organism evidence="5 6">
    <name type="scientific">Cyphellophora europaea (strain CBS 101466)</name>
    <name type="common">Phialophora europaea</name>
    <dbReference type="NCBI Taxonomy" id="1220924"/>
    <lineage>
        <taxon>Eukaryota</taxon>
        <taxon>Fungi</taxon>
        <taxon>Dikarya</taxon>
        <taxon>Ascomycota</taxon>
        <taxon>Pezizomycotina</taxon>
        <taxon>Eurotiomycetes</taxon>
        <taxon>Chaetothyriomycetidae</taxon>
        <taxon>Chaetothyriales</taxon>
        <taxon>Cyphellophoraceae</taxon>
        <taxon>Cyphellophora</taxon>
    </lineage>
</organism>
<dbReference type="InterPro" id="IPR002938">
    <property type="entry name" value="FAD-bd"/>
</dbReference>
<dbReference type="InParanoid" id="W2SF36"/>
<accession>W2SF36</accession>
<dbReference type="GO" id="GO:0071949">
    <property type="term" value="F:FAD binding"/>
    <property type="evidence" value="ECO:0007669"/>
    <property type="project" value="InterPro"/>
</dbReference>
<gene>
    <name evidence="5" type="ORF">HMPREF1541_00689</name>
</gene>
<dbReference type="InterPro" id="IPR051104">
    <property type="entry name" value="FAD_monoxygenase"/>
</dbReference>
<dbReference type="STRING" id="1220924.W2SF36"/>
<dbReference type="GO" id="GO:0016491">
    <property type="term" value="F:oxidoreductase activity"/>
    <property type="evidence" value="ECO:0007669"/>
    <property type="project" value="UniProtKB-KW"/>
</dbReference>
<dbReference type="RefSeq" id="XP_008711216.1">
    <property type="nucleotide sequence ID" value="XM_008712994.1"/>
</dbReference>
<evidence type="ECO:0000259" key="4">
    <source>
        <dbReference type="Pfam" id="PF01494"/>
    </source>
</evidence>
<evidence type="ECO:0000313" key="5">
    <source>
        <dbReference type="EMBL" id="ETN46504.1"/>
    </source>
</evidence>
<dbReference type="EMBL" id="KB822711">
    <property type="protein sequence ID" value="ETN46504.1"/>
    <property type="molecule type" value="Genomic_DNA"/>
</dbReference>
<keyword evidence="2" id="KW-0274">FAD</keyword>
<dbReference type="Proteomes" id="UP000030752">
    <property type="component" value="Unassembled WGS sequence"/>
</dbReference>
<dbReference type="PRINTS" id="PR00420">
    <property type="entry name" value="RNGMNOXGNASE"/>
</dbReference>
<keyword evidence="6" id="KW-1185">Reference proteome</keyword>
<feature type="domain" description="FAD-binding" evidence="4">
    <location>
        <begin position="8"/>
        <end position="366"/>
    </location>
</feature>
<dbReference type="OrthoDB" id="5428495at2759"/>
<dbReference type="eggNOG" id="KOG2614">
    <property type="taxonomic scope" value="Eukaryota"/>
</dbReference>
<dbReference type="InterPro" id="IPR036188">
    <property type="entry name" value="FAD/NAD-bd_sf"/>
</dbReference>
<dbReference type="HOGENOM" id="CLU_009665_6_3_1"/>
<dbReference type="PANTHER" id="PTHR46720:SF3">
    <property type="entry name" value="FAD-BINDING DOMAIN-CONTAINING PROTEIN-RELATED"/>
    <property type="match status" value="1"/>
</dbReference>
<dbReference type="Gene3D" id="3.50.50.60">
    <property type="entry name" value="FAD/NAD(P)-binding domain"/>
    <property type="match status" value="1"/>
</dbReference>
<dbReference type="VEuPathDB" id="FungiDB:HMPREF1541_00689"/>